<keyword evidence="4" id="KW-0808">Transferase</keyword>
<dbReference type="Pfam" id="PF03734">
    <property type="entry name" value="YkuD"/>
    <property type="match status" value="1"/>
</dbReference>
<comment type="pathway">
    <text evidence="1 9">Cell wall biogenesis; peptidoglycan biosynthesis.</text>
</comment>
<dbReference type="InterPro" id="IPR038063">
    <property type="entry name" value="Transpep_catalytic_dom"/>
</dbReference>
<accession>A0A6N8TGH0</accession>
<proteinExistence type="inferred from homology"/>
<evidence type="ECO:0000256" key="2">
    <source>
        <dbReference type="ARBA" id="ARBA00005992"/>
    </source>
</evidence>
<evidence type="ECO:0000313" key="12">
    <source>
        <dbReference type="Proteomes" id="UP000440304"/>
    </source>
</evidence>
<evidence type="ECO:0000256" key="4">
    <source>
        <dbReference type="ARBA" id="ARBA00022679"/>
    </source>
</evidence>
<dbReference type="FunFam" id="2.40.440.10:FF:000002">
    <property type="entry name" value="L,D-transpeptidase ErfK/SrfK"/>
    <property type="match status" value="1"/>
</dbReference>
<organism evidence="11 12">
    <name type="scientific">Shinella zoogloeoides</name>
    <name type="common">Crabtreella saccharophila</name>
    <dbReference type="NCBI Taxonomy" id="352475"/>
    <lineage>
        <taxon>Bacteria</taxon>
        <taxon>Pseudomonadati</taxon>
        <taxon>Pseudomonadota</taxon>
        <taxon>Alphaproteobacteria</taxon>
        <taxon>Hyphomicrobiales</taxon>
        <taxon>Rhizobiaceae</taxon>
        <taxon>Shinella</taxon>
    </lineage>
</organism>
<dbReference type="GO" id="GO:0018104">
    <property type="term" value="P:peptidoglycan-protein cross-linking"/>
    <property type="evidence" value="ECO:0007669"/>
    <property type="project" value="TreeGrafter"/>
</dbReference>
<dbReference type="Proteomes" id="UP000440304">
    <property type="component" value="Unassembled WGS sequence"/>
</dbReference>
<dbReference type="PROSITE" id="PS51257">
    <property type="entry name" value="PROKAR_LIPOPROTEIN"/>
    <property type="match status" value="1"/>
</dbReference>
<dbReference type="GO" id="GO:0005576">
    <property type="term" value="C:extracellular region"/>
    <property type="evidence" value="ECO:0007669"/>
    <property type="project" value="TreeGrafter"/>
</dbReference>
<feature type="active site" description="Proton donor/acceptor" evidence="9">
    <location>
        <position position="163"/>
    </location>
</feature>
<protein>
    <submittedName>
        <fullName evidence="11">L,D-transpeptidase family protein</fullName>
    </submittedName>
</protein>
<dbReference type="RefSeq" id="WP_160785652.1">
    <property type="nucleotide sequence ID" value="NZ_CP086610.1"/>
</dbReference>
<dbReference type="CDD" id="cd16913">
    <property type="entry name" value="YkuD_like"/>
    <property type="match status" value="1"/>
</dbReference>
<dbReference type="GO" id="GO:0016757">
    <property type="term" value="F:glycosyltransferase activity"/>
    <property type="evidence" value="ECO:0007669"/>
    <property type="project" value="UniProtKB-KW"/>
</dbReference>
<dbReference type="InterPro" id="IPR005490">
    <property type="entry name" value="LD_TPept_cat_dom"/>
</dbReference>
<dbReference type="EMBL" id="WUML01000004">
    <property type="protein sequence ID" value="MXO00278.1"/>
    <property type="molecule type" value="Genomic_DNA"/>
</dbReference>
<dbReference type="GO" id="GO:0071555">
    <property type="term" value="P:cell wall organization"/>
    <property type="evidence" value="ECO:0007669"/>
    <property type="project" value="UniProtKB-UniRule"/>
</dbReference>
<dbReference type="Gene3D" id="2.40.440.10">
    <property type="entry name" value="L,D-transpeptidase catalytic domain-like"/>
    <property type="match status" value="1"/>
</dbReference>
<keyword evidence="3" id="KW-0328">Glycosyltransferase</keyword>
<evidence type="ECO:0000313" key="11">
    <source>
        <dbReference type="EMBL" id="MXO00278.1"/>
    </source>
</evidence>
<keyword evidence="5" id="KW-0378">Hydrolase</keyword>
<gene>
    <name evidence="11" type="ORF">GR156_08195</name>
</gene>
<evidence type="ECO:0000256" key="5">
    <source>
        <dbReference type="ARBA" id="ARBA00022801"/>
    </source>
</evidence>
<evidence type="ECO:0000256" key="1">
    <source>
        <dbReference type="ARBA" id="ARBA00004752"/>
    </source>
</evidence>
<sequence length="209" mass="23027">MSISRRGFLLGASALLAGCATNGTSDRANYGDRLDEKHPMKAMPLDKIKPELRRQEVAYPTDHAAGTIVVDTPARRLYYVLGDGRAMRYGIGVGRQGYSLAGNAYIGRKAEWPSWTPTPNMIRRDPKKNLKYAGGLPGGINNPLGARAIYLYQNGNDTMFRIHGTNQPWSIGQAMSSGCVRMLNHDVIDLYERVKPGGKVHVIQGRREA</sequence>
<dbReference type="UniPathway" id="UPA00219"/>
<dbReference type="AlphaFoldDB" id="A0A6N8TGH0"/>
<dbReference type="PROSITE" id="PS51318">
    <property type="entry name" value="TAT"/>
    <property type="match status" value="1"/>
</dbReference>
<evidence type="ECO:0000256" key="7">
    <source>
        <dbReference type="ARBA" id="ARBA00022984"/>
    </source>
</evidence>
<feature type="domain" description="L,D-TPase catalytic" evidence="10">
    <location>
        <begin position="66"/>
        <end position="203"/>
    </location>
</feature>
<dbReference type="InterPro" id="IPR006311">
    <property type="entry name" value="TAT_signal"/>
</dbReference>
<keyword evidence="6 9" id="KW-0133">Cell shape</keyword>
<evidence type="ECO:0000259" key="10">
    <source>
        <dbReference type="PROSITE" id="PS52029"/>
    </source>
</evidence>
<comment type="caution">
    <text evidence="11">The sequence shown here is derived from an EMBL/GenBank/DDBJ whole genome shotgun (WGS) entry which is preliminary data.</text>
</comment>
<dbReference type="GO" id="GO:0008360">
    <property type="term" value="P:regulation of cell shape"/>
    <property type="evidence" value="ECO:0007669"/>
    <property type="project" value="UniProtKB-UniRule"/>
</dbReference>
<dbReference type="PANTHER" id="PTHR30582:SF24">
    <property type="entry name" value="L,D-TRANSPEPTIDASE ERFK_SRFK-RELATED"/>
    <property type="match status" value="1"/>
</dbReference>
<dbReference type="PROSITE" id="PS52029">
    <property type="entry name" value="LD_TPASE"/>
    <property type="match status" value="1"/>
</dbReference>
<dbReference type="PANTHER" id="PTHR30582">
    <property type="entry name" value="L,D-TRANSPEPTIDASE"/>
    <property type="match status" value="1"/>
</dbReference>
<keyword evidence="8 9" id="KW-0961">Cell wall biogenesis/degradation</keyword>
<keyword evidence="7 9" id="KW-0573">Peptidoglycan synthesis</keyword>
<evidence type="ECO:0000256" key="8">
    <source>
        <dbReference type="ARBA" id="ARBA00023316"/>
    </source>
</evidence>
<dbReference type="OrthoDB" id="9795305at2"/>
<evidence type="ECO:0000256" key="3">
    <source>
        <dbReference type="ARBA" id="ARBA00022676"/>
    </source>
</evidence>
<comment type="similarity">
    <text evidence="2">Belongs to the YkuD family.</text>
</comment>
<dbReference type="InterPro" id="IPR050979">
    <property type="entry name" value="LD-transpeptidase"/>
</dbReference>
<dbReference type="SUPFAM" id="SSF141523">
    <property type="entry name" value="L,D-transpeptidase catalytic domain-like"/>
    <property type="match status" value="1"/>
</dbReference>
<evidence type="ECO:0000256" key="9">
    <source>
        <dbReference type="PROSITE-ProRule" id="PRU01373"/>
    </source>
</evidence>
<name>A0A6N8TGH0_SHIZO</name>
<feature type="active site" description="Nucleophile" evidence="9">
    <location>
        <position position="179"/>
    </location>
</feature>
<evidence type="ECO:0000256" key="6">
    <source>
        <dbReference type="ARBA" id="ARBA00022960"/>
    </source>
</evidence>
<reference evidence="11 12" key="1">
    <citation type="submission" date="2019-12" db="EMBL/GenBank/DDBJ databases">
        <title>Shinella granuli gen. nov., sp. nov., and proposal of the reclassification of Zoogloea ramigera ATCC 19623 as Shinella zoogloeoides sp. nov.</title>
        <authorList>
            <person name="Gao J."/>
        </authorList>
    </citation>
    <scope>NUCLEOTIDE SEQUENCE [LARGE SCALE GENOMIC DNA]</scope>
    <source>
        <strain evidence="11 12">DSM 287</strain>
    </source>
</reference>
<dbReference type="GO" id="GO:0071972">
    <property type="term" value="F:peptidoglycan L,D-transpeptidase activity"/>
    <property type="evidence" value="ECO:0007669"/>
    <property type="project" value="TreeGrafter"/>
</dbReference>